<evidence type="ECO:0000313" key="9">
    <source>
        <dbReference type="EMBL" id="MBP2068603.1"/>
    </source>
</evidence>
<sequence>MESLFFATSPTLRREALAALAAAGPLHQVRLPFAPMPAWVVTGYAETRAALADSRLVKNSPNGGIPGPPMDPDLEDGLAQDMLSMDPPRHTRLRKLVNMAFTRRRVDLLEPAIRALTASLLDDVEKQLAATGEADMISLFARPLPFTVICDLLGIPEEARARMAKYSTTDSPGKDNAAQARDVLACIRELVADKRAEPADDLLSALIQARDDGEQLTEGELTSMVQLLFVAGHETTVSLLANGIFAQLTNPDQFVTVRDDPSRWGEAVEEVLRFDGPVVTALPRFAAEPMEIAGRQIAAGDIVLISVLAANHDGARFDDPATLQLTRETAGHLSFGHGIHHCIGAPLARLQGRIAMGAFAERFPDVRLAVEPDALRLEPSLIFNKLEALPVRRD</sequence>
<gene>
    <name evidence="9" type="ORF">J2Z30_009684</name>
    <name evidence="8" type="ORF">SIRAN139</name>
</gene>
<dbReference type="EMBL" id="LK022848">
    <property type="protein sequence ID" value="CDR01137.1"/>
    <property type="molecule type" value="Genomic_DNA"/>
</dbReference>
<dbReference type="PANTHER" id="PTHR46696:SF1">
    <property type="entry name" value="CYTOCHROME P450 YJIB-RELATED"/>
    <property type="match status" value="1"/>
</dbReference>
<evidence type="ECO:0000256" key="2">
    <source>
        <dbReference type="ARBA" id="ARBA00022617"/>
    </source>
</evidence>
<dbReference type="PRINTS" id="PR00359">
    <property type="entry name" value="BP450"/>
</dbReference>
<dbReference type="RefSeq" id="WP_044566401.1">
    <property type="nucleotide sequence ID" value="NZ_CP136563.1"/>
</dbReference>
<evidence type="ECO:0000256" key="4">
    <source>
        <dbReference type="ARBA" id="ARBA00023002"/>
    </source>
</evidence>
<dbReference type="PANTHER" id="PTHR46696">
    <property type="entry name" value="P450, PUTATIVE (EUROFUNG)-RELATED"/>
    <property type="match status" value="1"/>
</dbReference>
<dbReference type="EMBL" id="JAGGLR010000045">
    <property type="protein sequence ID" value="MBP2068603.1"/>
    <property type="molecule type" value="Genomic_DNA"/>
</dbReference>
<keyword evidence="3 7" id="KW-0479">Metal-binding</keyword>
<reference evidence="8" key="1">
    <citation type="submission" date="2014-05" db="EMBL/GenBank/DDBJ databases">
        <authorList>
            <person name="Horn Fabian"/>
        </authorList>
    </citation>
    <scope>NUCLEOTIDE SEQUENCE</scope>
</reference>
<dbReference type="GO" id="GO:0016705">
    <property type="term" value="F:oxidoreductase activity, acting on paired donors, with incorporation or reduction of molecular oxygen"/>
    <property type="evidence" value="ECO:0007669"/>
    <property type="project" value="InterPro"/>
</dbReference>
<keyword evidence="5 7" id="KW-0408">Iron</keyword>
<dbReference type="CDD" id="cd11029">
    <property type="entry name" value="CYP107-like"/>
    <property type="match status" value="1"/>
</dbReference>
<dbReference type="GO" id="GO:0020037">
    <property type="term" value="F:heme binding"/>
    <property type="evidence" value="ECO:0007669"/>
    <property type="project" value="InterPro"/>
</dbReference>
<reference evidence="9 10" key="2">
    <citation type="submission" date="2021-03" db="EMBL/GenBank/DDBJ databases">
        <title>Genomic Encyclopedia of Type Strains, Phase IV (KMG-IV): sequencing the most valuable type-strain genomes for metagenomic binning, comparative biology and taxonomic classification.</title>
        <authorList>
            <person name="Goeker M."/>
        </authorList>
    </citation>
    <scope>NUCLEOTIDE SEQUENCE [LARGE SCALE GENOMIC DNA]</scope>
    <source>
        <strain evidence="9 10">DSM 41954</strain>
    </source>
</reference>
<comment type="similarity">
    <text evidence="1 7">Belongs to the cytochrome P450 family.</text>
</comment>
<evidence type="ECO:0000256" key="5">
    <source>
        <dbReference type="ARBA" id="ARBA00023004"/>
    </source>
</evidence>
<keyword evidence="2 7" id="KW-0349">Heme</keyword>
<dbReference type="FunFam" id="1.10.630.10:FF:000018">
    <property type="entry name" value="Cytochrome P450 monooxygenase"/>
    <property type="match status" value="1"/>
</dbReference>
<dbReference type="Pfam" id="PF00067">
    <property type="entry name" value="p450"/>
    <property type="match status" value="2"/>
</dbReference>
<dbReference type="InterPro" id="IPR001128">
    <property type="entry name" value="Cyt_P450"/>
</dbReference>
<accession>A0A060ZBA0</accession>
<evidence type="ECO:0000256" key="6">
    <source>
        <dbReference type="ARBA" id="ARBA00023033"/>
    </source>
</evidence>
<dbReference type="AlphaFoldDB" id="A0A060ZBA0"/>
<dbReference type="HOGENOM" id="CLU_033716_1_0_11"/>
<dbReference type="SUPFAM" id="SSF48264">
    <property type="entry name" value="Cytochrome P450"/>
    <property type="match status" value="1"/>
</dbReference>
<dbReference type="GO" id="GO:0005506">
    <property type="term" value="F:iron ion binding"/>
    <property type="evidence" value="ECO:0007669"/>
    <property type="project" value="InterPro"/>
</dbReference>
<dbReference type="InterPro" id="IPR002397">
    <property type="entry name" value="Cyt_P450_B"/>
</dbReference>
<evidence type="ECO:0000313" key="8">
    <source>
        <dbReference type="EMBL" id="CDR01137.1"/>
    </source>
</evidence>
<dbReference type="Gene3D" id="1.10.630.10">
    <property type="entry name" value="Cytochrome P450"/>
    <property type="match status" value="1"/>
</dbReference>
<name>A0A060ZBA0_9ACTN</name>
<dbReference type="Proteomes" id="UP000756710">
    <property type="component" value="Unassembled WGS sequence"/>
</dbReference>
<dbReference type="InterPro" id="IPR017972">
    <property type="entry name" value="Cyt_P450_CS"/>
</dbReference>
<dbReference type="GO" id="GO:0004497">
    <property type="term" value="F:monooxygenase activity"/>
    <property type="evidence" value="ECO:0007669"/>
    <property type="project" value="UniProtKB-KW"/>
</dbReference>
<dbReference type="InterPro" id="IPR036396">
    <property type="entry name" value="Cyt_P450_sf"/>
</dbReference>
<keyword evidence="4 7" id="KW-0560">Oxidoreductase</keyword>
<protein>
    <submittedName>
        <fullName evidence="8">Cytochrome P450</fullName>
    </submittedName>
</protein>
<dbReference type="PROSITE" id="PS00086">
    <property type="entry name" value="CYTOCHROME_P450"/>
    <property type="match status" value="1"/>
</dbReference>
<keyword evidence="6 7" id="KW-0503">Monooxygenase</keyword>
<evidence type="ECO:0000256" key="1">
    <source>
        <dbReference type="ARBA" id="ARBA00010617"/>
    </source>
</evidence>
<evidence type="ECO:0000313" key="10">
    <source>
        <dbReference type="Proteomes" id="UP000756710"/>
    </source>
</evidence>
<evidence type="ECO:0000256" key="3">
    <source>
        <dbReference type="ARBA" id="ARBA00022723"/>
    </source>
</evidence>
<proteinExistence type="inferred from homology"/>
<keyword evidence="10" id="KW-1185">Reference proteome</keyword>
<organism evidence="8">
    <name type="scientific">Streptomyces iranensis</name>
    <dbReference type="NCBI Taxonomy" id="576784"/>
    <lineage>
        <taxon>Bacteria</taxon>
        <taxon>Bacillati</taxon>
        <taxon>Actinomycetota</taxon>
        <taxon>Actinomycetes</taxon>
        <taxon>Kitasatosporales</taxon>
        <taxon>Streptomycetaceae</taxon>
        <taxon>Streptomyces</taxon>
        <taxon>Streptomyces violaceusniger group</taxon>
    </lineage>
</organism>
<evidence type="ECO:0000256" key="7">
    <source>
        <dbReference type="RuleBase" id="RU000461"/>
    </source>
</evidence>